<evidence type="ECO:0000256" key="3">
    <source>
        <dbReference type="ARBA" id="ARBA00023163"/>
    </source>
</evidence>
<dbReference type="Pfam" id="PF01638">
    <property type="entry name" value="HxlR"/>
    <property type="match status" value="1"/>
</dbReference>
<keyword evidence="3" id="KW-0804">Transcription</keyword>
<dbReference type="SUPFAM" id="SSF46785">
    <property type="entry name" value="Winged helix' DNA-binding domain"/>
    <property type="match status" value="1"/>
</dbReference>
<keyword evidence="2" id="KW-0238">DNA-binding</keyword>
<accession>A0A1F6D1A9</accession>
<comment type="caution">
    <text evidence="5">The sequence shown here is derived from an EMBL/GenBank/DDBJ whole genome shotgun (WGS) entry which is preliminary data.</text>
</comment>
<dbReference type="InterPro" id="IPR002577">
    <property type="entry name" value="HTH_HxlR"/>
</dbReference>
<dbReference type="Proteomes" id="UP000177659">
    <property type="component" value="Unassembled WGS sequence"/>
</dbReference>
<evidence type="ECO:0000313" key="5">
    <source>
        <dbReference type="EMBL" id="OGG55110.1"/>
    </source>
</evidence>
<dbReference type="AlphaFoldDB" id="A0A1F6D1A9"/>
<sequence>MRNATSTKTTCPITAVAELLSDTWTMLIMRALTEGPKRFSDLERWLEGISTRTLTLKLKNLKKKGLIEKSKDGLYFATTKGKGLKIVEQAMVKYSKRYLER</sequence>
<name>A0A1F6D1A9_9BACT</name>
<proteinExistence type="predicted"/>
<protein>
    <recommendedName>
        <fullName evidence="4">HTH hxlR-type domain-containing protein</fullName>
    </recommendedName>
</protein>
<organism evidence="5 6">
    <name type="scientific">Candidatus Kaiserbacteria bacterium RIFCSPHIGHO2_02_FULL_49_11</name>
    <dbReference type="NCBI Taxonomy" id="1798489"/>
    <lineage>
        <taxon>Bacteria</taxon>
        <taxon>Candidatus Kaiseribacteriota</taxon>
    </lineage>
</organism>
<dbReference type="PROSITE" id="PS51118">
    <property type="entry name" value="HTH_HXLR"/>
    <property type="match status" value="1"/>
</dbReference>
<evidence type="ECO:0000313" key="6">
    <source>
        <dbReference type="Proteomes" id="UP000177659"/>
    </source>
</evidence>
<gene>
    <name evidence="5" type="ORF">A3D62_01155</name>
</gene>
<evidence type="ECO:0000256" key="2">
    <source>
        <dbReference type="ARBA" id="ARBA00023125"/>
    </source>
</evidence>
<feature type="domain" description="HTH hxlR-type" evidence="4">
    <location>
        <begin position="11"/>
        <end position="101"/>
    </location>
</feature>
<reference evidence="5 6" key="1">
    <citation type="journal article" date="2016" name="Nat. Commun.">
        <title>Thousands of microbial genomes shed light on interconnected biogeochemical processes in an aquifer system.</title>
        <authorList>
            <person name="Anantharaman K."/>
            <person name="Brown C.T."/>
            <person name="Hug L.A."/>
            <person name="Sharon I."/>
            <person name="Castelle C.J."/>
            <person name="Probst A.J."/>
            <person name="Thomas B.C."/>
            <person name="Singh A."/>
            <person name="Wilkins M.J."/>
            <person name="Karaoz U."/>
            <person name="Brodie E.L."/>
            <person name="Williams K.H."/>
            <person name="Hubbard S.S."/>
            <person name="Banfield J.F."/>
        </authorList>
    </citation>
    <scope>NUCLEOTIDE SEQUENCE [LARGE SCALE GENOMIC DNA]</scope>
</reference>
<dbReference type="InterPro" id="IPR036390">
    <property type="entry name" value="WH_DNA-bd_sf"/>
</dbReference>
<dbReference type="PANTHER" id="PTHR33204">
    <property type="entry name" value="TRANSCRIPTIONAL REGULATOR, MARR FAMILY"/>
    <property type="match status" value="1"/>
</dbReference>
<keyword evidence="1" id="KW-0805">Transcription regulation</keyword>
<dbReference type="EMBL" id="MFLC01000018">
    <property type="protein sequence ID" value="OGG55110.1"/>
    <property type="molecule type" value="Genomic_DNA"/>
</dbReference>
<dbReference type="GO" id="GO:0003677">
    <property type="term" value="F:DNA binding"/>
    <property type="evidence" value="ECO:0007669"/>
    <property type="project" value="UniProtKB-KW"/>
</dbReference>
<dbReference type="PANTHER" id="PTHR33204:SF18">
    <property type="entry name" value="TRANSCRIPTIONAL REGULATORY PROTEIN"/>
    <property type="match status" value="1"/>
</dbReference>
<evidence type="ECO:0000256" key="1">
    <source>
        <dbReference type="ARBA" id="ARBA00023015"/>
    </source>
</evidence>
<dbReference type="InterPro" id="IPR036388">
    <property type="entry name" value="WH-like_DNA-bd_sf"/>
</dbReference>
<evidence type="ECO:0000259" key="4">
    <source>
        <dbReference type="PROSITE" id="PS51118"/>
    </source>
</evidence>
<dbReference type="Gene3D" id="1.10.10.10">
    <property type="entry name" value="Winged helix-like DNA-binding domain superfamily/Winged helix DNA-binding domain"/>
    <property type="match status" value="1"/>
</dbReference>